<dbReference type="SMART" id="SM00306">
    <property type="entry name" value="HintN"/>
    <property type="match status" value="1"/>
</dbReference>
<feature type="region of interest" description="Disordered" evidence="1">
    <location>
        <begin position="424"/>
        <end position="445"/>
    </location>
</feature>
<dbReference type="AlphaFoldDB" id="A0AAX3A0T5"/>
<keyword evidence="2" id="KW-1133">Transmembrane helix</keyword>
<dbReference type="Gene3D" id="2.170.16.10">
    <property type="entry name" value="Hedgehog/Intein (Hint) domain"/>
    <property type="match status" value="1"/>
</dbReference>
<dbReference type="PROSITE" id="PS50818">
    <property type="entry name" value="INTEIN_C_TER"/>
    <property type="match status" value="1"/>
</dbReference>
<dbReference type="EMBL" id="CP060016">
    <property type="protein sequence ID" value="UNC01019.1"/>
    <property type="molecule type" value="Genomic_DNA"/>
</dbReference>
<dbReference type="CDD" id="cd00081">
    <property type="entry name" value="Hint"/>
    <property type="match status" value="1"/>
</dbReference>
<gene>
    <name evidence="4" type="ORF">H5U98_06305</name>
</gene>
<feature type="compositionally biased region" description="Basic and acidic residues" evidence="1">
    <location>
        <begin position="663"/>
        <end position="677"/>
    </location>
</feature>
<feature type="transmembrane region" description="Helical" evidence="2">
    <location>
        <begin position="21"/>
        <end position="48"/>
    </location>
</feature>
<keyword evidence="2" id="KW-0472">Membrane</keyword>
<organism evidence="4 5">
    <name type="scientific">Mycolicibacterium boenickei</name>
    <dbReference type="NCBI Taxonomy" id="146017"/>
    <lineage>
        <taxon>Bacteria</taxon>
        <taxon>Bacillati</taxon>
        <taxon>Actinomycetota</taxon>
        <taxon>Actinomycetes</taxon>
        <taxon>Mycobacteriales</taxon>
        <taxon>Mycobacteriaceae</taxon>
        <taxon>Mycolicibacterium</taxon>
    </lineage>
</organism>
<dbReference type="SUPFAM" id="SSF51294">
    <property type="entry name" value="Hedgehog/intein (Hint) domain"/>
    <property type="match status" value="1"/>
</dbReference>
<dbReference type="InterPro" id="IPR030934">
    <property type="entry name" value="Intein_C"/>
</dbReference>
<evidence type="ECO:0000313" key="5">
    <source>
        <dbReference type="Proteomes" id="UP001162885"/>
    </source>
</evidence>
<feature type="region of interest" description="Disordered" evidence="1">
    <location>
        <begin position="83"/>
        <end position="108"/>
    </location>
</feature>
<feature type="compositionally biased region" description="Basic and acidic residues" evidence="1">
    <location>
        <begin position="751"/>
        <end position="770"/>
    </location>
</feature>
<dbReference type="InterPro" id="IPR036844">
    <property type="entry name" value="Hint_dom_sf"/>
</dbReference>
<feature type="compositionally biased region" description="Polar residues" evidence="1">
    <location>
        <begin position="771"/>
        <end position="785"/>
    </location>
</feature>
<feature type="region of interest" description="Disordered" evidence="1">
    <location>
        <begin position="663"/>
        <end position="842"/>
    </location>
</feature>
<evidence type="ECO:0000259" key="3">
    <source>
        <dbReference type="SMART" id="SM00306"/>
    </source>
</evidence>
<evidence type="ECO:0000256" key="1">
    <source>
        <dbReference type="SAM" id="MobiDB-lite"/>
    </source>
</evidence>
<reference evidence="4 5" key="1">
    <citation type="journal article" date="2022" name="BMC Genomics">
        <title>Comparative genome analysis of mycobacteria focusing on tRNA and non-coding RNA.</title>
        <authorList>
            <person name="Behra P.R.K."/>
            <person name="Pettersson B.M.F."/>
            <person name="Ramesh M."/>
            <person name="Das S."/>
            <person name="Dasgupta S."/>
            <person name="Kirsebom L.A."/>
        </authorList>
    </citation>
    <scope>NUCLEOTIDE SEQUENCE [LARGE SCALE GENOMIC DNA]</scope>
    <source>
        <strain evidence="4 5">DSM 44677</strain>
    </source>
</reference>
<dbReference type="InterPro" id="IPR003587">
    <property type="entry name" value="Hint_dom_N"/>
</dbReference>
<dbReference type="Pfam" id="PF07591">
    <property type="entry name" value="PT-HINT"/>
    <property type="match status" value="1"/>
</dbReference>
<evidence type="ECO:0000256" key="2">
    <source>
        <dbReference type="SAM" id="Phobius"/>
    </source>
</evidence>
<feature type="compositionally biased region" description="Basic residues" evidence="1">
    <location>
        <begin position="802"/>
        <end position="842"/>
    </location>
</feature>
<keyword evidence="2" id="KW-0812">Transmembrane</keyword>
<dbReference type="Proteomes" id="UP001162885">
    <property type="component" value="Chromosome"/>
</dbReference>
<sequence length="842" mass="87659">MRHKRGVPTRTANFLPEDWQILWLGWPARWLAIVCAVAVTLGGLHLIAPTAEQDSDAVAATAASAIEGFANAAVAAFDDSAVGSDPALSPQQRRAGLPEDPVAGLTSPTAAGPVQVVLPGGLGPAQQAAGGQVIYPNAGAGFDFLAENTTTGTRTVARINGPAGPRMITTFVRTPADTVMLAHTNGNLTINRATPAAETIGLFSPAETRDVTGALVPSSYVVKQLAPQLYALAEVFDPQPGTTWPVYVDPPLHLARAGGAAPPEGLFDSVTNAVNSVTNTVTSAASTAMSATVSGAKAVGTFVKENPLESAMLVGGVALALTGVGGPASAAMIASATVNLASAGVDIAAAAMPDNQALGIASNVLGAASMVTPQGATKKVIKEGVEQAAEQLAKHTADIVDVAKAAPTPPAQLADEVAAARAAKPPTVPGLSPKAPNAPPTAGKTPEIPCAGQSFSPNTFVLLADGTSRPIAEVSIGDLVWSTDPATGRSGPQTVQAVLVNHDTDLLDLTITNTAGESALVHTTERHPFYSPSRAQNPVRGLSAVTTPSQANGPGWTDAADLRSGDGLYTPNGDAAEVKSVTPVDGDAHMWDLTIENTHTFYVTTTAAPVLVHNCPMPADYGPKSLPACTKLDCGHTTEVPSLVYNESVVPGHYNHNLDAIENGRPEVLTKGDPKDTVRRRRQATGHLPSAGEGKVKHEYPYASSEEGGRGAHVTSQLRSESDIEGDLVRSLSRDQKVRPGDRFTTTYRGTDGKTRCPECANKQRYDSQDASRQGVIQPSVRQQGSAGGTRQGQSTNPTKAKSNKKPDRKKVKQKRKQKHQDKKKQKKKNKKSKQNHNKPKG</sequence>
<proteinExistence type="predicted"/>
<name>A0AAX3A0T5_9MYCO</name>
<accession>A0AAX3A0T5</accession>
<dbReference type="Pfam" id="PF14040">
    <property type="entry name" value="DNase_NucA_NucB"/>
    <property type="match status" value="1"/>
</dbReference>
<protein>
    <recommendedName>
        <fullName evidence="3">Hint domain-containing protein</fullName>
    </recommendedName>
</protein>
<feature type="domain" description="Hint" evidence="3">
    <location>
        <begin position="452"/>
        <end position="572"/>
    </location>
</feature>
<feature type="compositionally biased region" description="Polar residues" evidence="1">
    <location>
        <begin position="792"/>
        <end position="801"/>
    </location>
</feature>
<dbReference type="NCBIfam" id="TIGR01443">
    <property type="entry name" value="intein_Cterm"/>
    <property type="match status" value="1"/>
</dbReference>
<dbReference type="InterPro" id="IPR029476">
    <property type="entry name" value="DNase_NucA_NucB"/>
</dbReference>
<feature type="compositionally biased region" description="Basic and acidic residues" evidence="1">
    <location>
        <begin position="732"/>
        <end position="742"/>
    </location>
</feature>
<evidence type="ECO:0000313" key="4">
    <source>
        <dbReference type="EMBL" id="UNC01019.1"/>
    </source>
</evidence>